<dbReference type="InterPro" id="IPR018062">
    <property type="entry name" value="HTH_AraC-typ_CS"/>
</dbReference>
<dbReference type="PRINTS" id="PR00032">
    <property type="entry name" value="HTHARAC"/>
</dbReference>
<evidence type="ECO:0000256" key="2">
    <source>
        <dbReference type="ARBA" id="ARBA00023125"/>
    </source>
</evidence>
<dbReference type="InterPro" id="IPR009057">
    <property type="entry name" value="Homeodomain-like_sf"/>
</dbReference>
<evidence type="ECO:0000313" key="5">
    <source>
        <dbReference type="EMBL" id="MBS2098104.1"/>
    </source>
</evidence>
<keyword evidence="1" id="KW-0805">Transcription regulation</keyword>
<dbReference type="Pfam" id="PF12833">
    <property type="entry name" value="HTH_18"/>
    <property type="match status" value="1"/>
</dbReference>
<dbReference type="InterPro" id="IPR020449">
    <property type="entry name" value="Tscrpt_reg_AraC-type_HTH"/>
</dbReference>
<evidence type="ECO:0000256" key="3">
    <source>
        <dbReference type="ARBA" id="ARBA00023163"/>
    </source>
</evidence>
<accession>A0ABS5JTA0</accession>
<keyword evidence="2" id="KW-0238">DNA-binding</keyword>
<dbReference type="PROSITE" id="PS00041">
    <property type="entry name" value="HTH_ARAC_FAMILY_1"/>
    <property type="match status" value="1"/>
</dbReference>
<gene>
    <name evidence="5" type="ORF">KEM10_07410</name>
</gene>
<keyword evidence="6" id="KW-1185">Reference proteome</keyword>
<dbReference type="Pfam" id="PF02311">
    <property type="entry name" value="AraC_binding"/>
    <property type="match status" value="1"/>
</dbReference>
<dbReference type="PANTHER" id="PTHR43280:SF30">
    <property type="entry name" value="MMSAB OPERON REGULATORY PROTEIN"/>
    <property type="match status" value="1"/>
</dbReference>
<dbReference type="Gene3D" id="1.10.10.60">
    <property type="entry name" value="Homeodomain-like"/>
    <property type="match status" value="2"/>
</dbReference>
<comment type="caution">
    <text evidence="5">The sequence shown here is derived from an EMBL/GenBank/DDBJ whole genome shotgun (WGS) entry which is preliminary data.</text>
</comment>
<evidence type="ECO:0000313" key="6">
    <source>
        <dbReference type="Proteomes" id="UP000708576"/>
    </source>
</evidence>
<dbReference type="PANTHER" id="PTHR43280">
    <property type="entry name" value="ARAC-FAMILY TRANSCRIPTIONAL REGULATOR"/>
    <property type="match status" value="1"/>
</dbReference>
<dbReference type="SUPFAM" id="SSF51215">
    <property type="entry name" value="Regulatory protein AraC"/>
    <property type="match status" value="1"/>
</dbReference>
<dbReference type="InterPro" id="IPR037923">
    <property type="entry name" value="HTH-like"/>
</dbReference>
<dbReference type="InterPro" id="IPR018060">
    <property type="entry name" value="HTH_AraC"/>
</dbReference>
<dbReference type="Gene3D" id="2.60.120.280">
    <property type="entry name" value="Regulatory protein AraC"/>
    <property type="match status" value="1"/>
</dbReference>
<dbReference type="PROSITE" id="PS01124">
    <property type="entry name" value="HTH_ARAC_FAMILY_2"/>
    <property type="match status" value="1"/>
</dbReference>
<dbReference type="EMBL" id="JAGUCO010000003">
    <property type="protein sequence ID" value="MBS2098104.1"/>
    <property type="molecule type" value="Genomic_DNA"/>
</dbReference>
<dbReference type="SMART" id="SM00342">
    <property type="entry name" value="HTH_ARAC"/>
    <property type="match status" value="1"/>
</dbReference>
<evidence type="ECO:0000259" key="4">
    <source>
        <dbReference type="PROSITE" id="PS01124"/>
    </source>
</evidence>
<sequence>MKDFFKYLTAGAEDRAWGLYLTVAGKSNIKSGSAYPPNEHPSGYYFTWENGRVLNEYQINYITEGRGTLENGRGKFTVKPGSLMIIRKGEWHRYRPAKNSGWQEHYIGFDGTLAKHFLLDNQVLQGQSLIECGDHEDIIDTYFRIFELAQNEAPGNQHIASGFIIKLLGYIAARQKHRNFAGTQIEKLIQDARFQMRKNIEGGVDLEKLAQDSCIGYSYFRKMFKKYTGISPHQYYLDLKLMRAKELILTSDKSIKEISYDLGFQSIHYFSRLFKKKVGQNPSEIRSTVKKSEDR</sequence>
<keyword evidence="3" id="KW-0804">Transcription</keyword>
<reference evidence="5 6" key="1">
    <citation type="journal article" date="2015" name="Int. J. Syst. Evol. Microbiol.">
        <title>Carboxylicivirga linearis sp. nov., isolated from a sea cucumber culture pond.</title>
        <authorList>
            <person name="Wang F.Q."/>
            <person name="Zhou Y.X."/>
            <person name="Lin X.Z."/>
            <person name="Chen G.J."/>
            <person name="Du Z.J."/>
        </authorList>
    </citation>
    <scope>NUCLEOTIDE SEQUENCE [LARGE SCALE GENOMIC DNA]</scope>
    <source>
        <strain evidence="5 6">FB218</strain>
    </source>
</reference>
<dbReference type="RefSeq" id="WP_212215343.1">
    <property type="nucleotide sequence ID" value="NZ_JAGUCO010000003.1"/>
</dbReference>
<protein>
    <submittedName>
        <fullName evidence="5">AraC family transcriptional regulator</fullName>
    </submittedName>
</protein>
<proteinExistence type="predicted"/>
<organism evidence="5 6">
    <name type="scientific">Carboxylicivirga linearis</name>
    <dbReference type="NCBI Taxonomy" id="1628157"/>
    <lineage>
        <taxon>Bacteria</taxon>
        <taxon>Pseudomonadati</taxon>
        <taxon>Bacteroidota</taxon>
        <taxon>Bacteroidia</taxon>
        <taxon>Marinilabiliales</taxon>
        <taxon>Marinilabiliaceae</taxon>
        <taxon>Carboxylicivirga</taxon>
    </lineage>
</organism>
<evidence type="ECO:0000256" key="1">
    <source>
        <dbReference type="ARBA" id="ARBA00023015"/>
    </source>
</evidence>
<dbReference type="Proteomes" id="UP000708576">
    <property type="component" value="Unassembled WGS sequence"/>
</dbReference>
<dbReference type="SUPFAM" id="SSF46689">
    <property type="entry name" value="Homeodomain-like"/>
    <property type="match status" value="2"/>
</dbReference>
<dbReference type="InterPro" id="IPR003313">
    <property type="entry name" value="AraC-bd"/>
</dbReference>
<feature type="domain" description="HTH araC/xylS-type" evidence="4">
    <location>
        <begin position="190"/>
        <end position="288"/>
    </location>
</feature>
<name>A0ABS5JTA0_9BACT</name>